<dbReference type="InterPro" id="IPR036412">
    <property type="entry name" value="HAD-like_sf"/>
</dbReference>
<evidence type="ECO:0000313" key="2">
    <source>
        <dbReference type="EMBL" id="EEH52472.1"/>
    </source>
</evidence>
<dbReference type="SFLD" id="SFLDG01129">
    <property type="entry name" value="C1.5:_HAD__Beta-PGM__Phosphata"/>
    <property type="match status" value="1"/>
</dbReference>
<keyword evidence="3" id="KW-1185">Reference proteome</keyword>
<dbReference type="GeneID" id="9688971"/>
<dbReference type="STRING" id="564608.C1N6H0"/>
<dbReference type="InterPro" id="IPR044999">
    <property type="entry name" value="CbbY-like"/>
</dbReference>
<dbReference type="RefSeq" id="XP_003063336.1">
    <property type="nucleotide sequence ID" value="XM_003063290.1"/>
</dbReference>
<dbReference type="PANTHER" id="PTHR42896:SF4">
    <property type="entry name" value="OS08G0485900 PROTEIN"/>
    <property type="match status" value="1"/>
</dbReference>
<gene>
    <name evidence="2" type="ORF">MICPUCDRAFT_53284</name>
</gene>
<accession>C1N6H0</accession>
<name>C1N6H0_MICPC</name>
<dbReference type="Pfam" id="PF00702">
    <property type="entry name" value="Hydrolase"/>
    <property type="match status" value="1"/>
</dbReference>
<proteinExistence type="predicted"/>
<dbReference type="InterPro" id="IPR006439">
    <property type="entry name" value="HAD-SF_hydro_IA"/>
</dbReference>
<dbReference type="SFLD" id="SFLDS00003">
    <property type="entry name" value="Haloacid_Dehalogenase"/>
    <property type="match status" value="1"/>
</dbReference>
<evidence type="ECO:0000256" key="1">
    <source>
        <dbReference type="SAM" id="MobiDB-lite"/>
    </source>
</evidence>
<dbReference type="GO" id="GO:0016787">
    <property type="term" value="F:hydrolase activity"/>
    <property type="evidence" value="ECO:0007669"/>
    <property type="project" value="InterPro"/>
</dbReference>
<dbReference type="Gene3D" id="1.10.150.240">
    <property type="entry name" value="Putative phosphatase, domain 2"/>
    <property type="match status" value="1"/>
</dbReference>
<dbReference type="InterPro" id="IPR023214">
    <property type="entry name" value="HAD_sf"/>
</dbReference>
<dbReference type="Proteomes" id="UP000001876">
    <property type="component" value="Unassembled WGS sequence"/>
</dbReference>
<dbReference type="KEGG" id="mpp:MICPUCDRAFT_53284"/>
<dbReference type="InterPro" id="IPR023198">
    <property type="entry name" value="PGP-like_dom2"/>
</dbReference>
<dbReference type="Gene3D" id="3.40.50.1000">
    <property type="entry name" value="HAD superfamily/HAD-like"/>
    <property type="match status" value="1"/>
</dbReference>
<dbReference type="NCBIfam" id="TIGR01509">
    <property type="entry name" value="HAD-SF-IA-v3"/>
    <property type="match status" value="1"/>
</dbReference>
<organism evidence="3">
    <name type="scientific">Micromonas pusilla (strain CCMP1545)</name>
    <name type="common">Picoplanktonic green alga</name>
    <dbReference type="NCBI Taxonomy" id="564608"/>
    <lineage>
        <taxon>Eukaryota</taxon>
        <taxon>Viridiplantae</taxon>
        <taxon>Chlorophyta</taxon>
        <taxon>Mamiellophyceae</taxon>
        <taxon>Mamiellales</taxon>
        <taxon>Mamiellaceae</taxon>
        <taxon>Micromonas</taxon>
    </lineage>
</organism>
<protein>
    <submittedName>
        <fullName evidence="2">Predicted protein</fullName>
    </submittedName>
</protein>
<dbReference type="EMBL" id="GG663748">
    <property type="protein sequence ID" value="EEH52472.1"/>
    <property type="molecule type" value="Genomic_DNA"/>
</dbReference>
<evidence type="ECO:0000313" key="3">
    <source>
        <dbReference type="Proteomes" id="UP000001876"/>
    </source>
</evidence>
<dbReference type="SUPFAM" id="SSF56784">
    <property type="entry name" value="HAD-like"/>
    <property type="match status" value="1"/>
</dbReference>
<dbReference type="AlphaFoldDB" id="C1N6H0"/>
<reference evidence="2 3" key="1">
    <citation type="journal article" date="2009" name="Science">
        <title>Green evolution and dynamic adaptations revealed by genomes of the marine picoeukaryotes Micromonas.</title>
        <authorList>
            <person name="Worden A.Z."/>
            <person name="Lee J.H."/>
            <person name="Mock T."/>
            <person name="Rouze P."/>
            <person name="Simmons M.P."/>
            <person name="Aerts A.L."/>
            <person name="Allen A.E."/>
            <person name="Cuvelier M.L."/>
            <person name="Derelle E."/>
            <person name="Everett M.V."/>
            <person name="Foulon E."/>
            <person name="Grimwood J."/>
            <person name="Gundlach H."/>
            <person name="Henrissat B."/>
            <person name="Napoli C."/>
            <person name="McDonald S.M."/>
            <person name="Parker M.S."/>
            <person name="Rombauts S."/>
            <person name="Salamov A."/>
            <person name="Von Dassow P."/>
            <person name="Badger J.H."/>
            <person name="Coutinho P.M."/>
            <person name="Demir E."/>
            <person name="Dubchak I."/>
            <person name="Gentemann C."/>
            <person name="Eikrem W."/>
            <person name="Gready J.E."/>
            <person name="John U."/>
            <person name="Lanier W."/>
            <person name="Lindquist E.A."/>
            <person name="Lucas S."/>
            <person name="Mayer K.F."/>
            <person name="Moreau H."/>
            <person name="Not F."/>
            <person name="Otillar R."/>
            <person name="Panaud O."/>
            <person name="Pangilinan J."/>
            <person name="Paulsen I."/>
            <person name="Piegu B."/>
            <person name="Poliakov A."/>
            <person name="Robbens S."/>
            <person name="Schmutz J."/>
            <person name="Toulza E."/>
            <person name="Wyss T."/>
            <person name="Zelensky A."/>
            <person name="Zhou K."/>
            <person name="Armbrust E.V."/>
            <person name="Bhattacharya D."/>
            <person name="Goodenough U.W."/>
            <person name="Van de Peer Y."/>
            <person name="Grigoriev I.V."/>
        </authorList>
    </citation>
    <scope>NUCLEOTIDE SEQUENCE [LARGE SCALE GENOMIC DNA]</scope>
    <source>
        <strain evidence="2 3">CCMP1545</strain>
    </source>
</reference>
<dbReference type="eggNOG" id="KOG2914">
    <property type="taxonomic scope" value="Eukaryota"/>
</dbReference>
<dbReference type="OrthoDB" id="40579at2759"/>
<feature type="region of interest" description="Disordered" evidence="1">
    <location>
        <begin position="299"/>
        <end position="318"/>
    </location>
</feature>
<sequence>MPAAAAAAAAASASAASRAAPLSTPRASRRAAPRAAARCAASNTTNARFALLFDCDGVIVETEELHRRAYNASFEHYELTIDGVPLSWSVEYYDVLANTWHFGKNGWPKSPRFFSGALPACEDDENALVDALQDKKTEFYKKIVEETAEARPGVLRLMDEAIADPSIAVGICSAATKAGFEKVVNSVVGPERLSKLDVIMAGDDVTRKKPDPLIYNLAREKVGLPASKCVVVEDSLVGLRAAVGADMPARSVHWSPYDRVRAAHACLITPCPSSDVPDFKKEGAMAVCDDRKGLEGPPRVTVKGLFPEGAESPSFEGL</sequence>
<dbReference type="OMA" id="NADCHIC"/>
<dbReference type="PANTHER" id="PTHR42896">
    <property type="entry name" value="XYLULOSE-1,5-BISPHOSPHATE (XUBP) PHOSPHATASE"/>
    <property type="match status" value="1"/>
</dbReference>